<name>A0AAF0UEJ0_SOLVR</name>
<sequence length="266" mass="30213">MGKREREGLWVRRVVGIFAGFLGLRLEEEEDAYWVGSGYCFRVKRKKNEEYRGWGTELEIEEVVLGRLKDWAACPDTRKSVSGYIVMFGDSPISWKSKKQATVSISSAEAEYRSIRMVVGELIWLRRILTELNVPCDTPTLVYCDSQAAVHIARNPVFHERTKHIEVDCHFVRNSLQDGSISLYHVSTTEQLADVFTKSLTGIKHATILGNHRQSACKCMQFAARAIPGIDWDRANNLSNICDVAVQQEINPSTDCSMYIYNLLSL</sequence>
<dbReference type="InterPro" id="IPR000528">
    <property type="entry name" value="Plant_nsLTP"/>
</dbReference>
<dbReference type="AlphaFoldDB" id="A0AAF0UEJ0"/>
<dbReference type="InterPro" id="IPR043502">
    <property type="entry name" value="DNA/RNA_pol_sf"/>
</dbReference>
<dbReference type="SUPFAM" id="SSF56672">
    <property type="entry name" value="DNA/RNA polymerases"/>
    <property type="match status" value="1"/>
</dbReference>
<dbReference type="InterPro" id="IPR036312">
    <property type="entry name" value="Bifun_inhib/LTP/seed_sf"/>
</dbReference>
<keyword evidence="3" id="KW-1185">Reference proteome</keyword>
<dbReference type="Proteomes" id="UP001234989">
    <property type="component" value="Chromosome 9"/>
</dbReference>
<accession>A0AAF0UEJ0</accession>
<evidence type="ECO:0000256" key="1">
    <source>
        <dbReference type="ARBA" id="ARBA00009748"/>
    </source>
</evidence>
<gene>
    <name evidence="2" type="ORF">MTR67_038018</name>
</gene>
<dbReference type="PANTHER" id="PTHR11439:SF469">
    <property type="entry name" value="REVERSE TRANSCRIPTASE TY1_COPIA-TYPE DOMAIN-CONTAINING PROTEIN"/>
    <property type="match status" value="1"/>
</dbReference>
<dbReference type="PANTHER" id="PTHR11439">
    <property type="entry name" value="GAG-POL-RELATED RETROTRANSPOSON"/>
    <property type="match status" value="1"/>
</dbReference>
<dbReference type="SUPFAM" id="SSF47699">
    <property type="entry name" value="Bifunctional inhibitor/lipid-transfer protein/seed storage 2S albumin"/>
    <property type="match status" value="1"/>
</dbReference>
<dbReference type="CDD" id="cd09272">
    <property type="entry name" value="RNase_HI_RT_Ty1"/>
    <property type="match status" value="1"/>
</dbReference>
<dbReference type="Gene3D" id="1.10.110.10">
    <property type="entry name" value="Plant lipid-transfer and hydrophobic proteins"/>
    <property type="match status" value="1"/>
</dbReference>
<protein>
    <submittedName>
        <fullName evidence="2">Uncharacterized protein</fullName>
    </submittedName>
</protein>
<proteinExistence type="inferred from homology"/>
<comment type="similarity">
    <text evidence="1">Belongs to the plant LTP family.</text>
</comment>
<dbReference type="EMBL" id="CP133620">
    <property type="protein sequence ID" value="WMV44633.1"/>
    <property type="molecule type" value="Genomic_DNA"/>
</dbReference>
<dbReference type="PRINTS" id="PR00382">
    <property type="entry name" value="LIPIDTRNSFER"/>
</dbReference>
<dbReference type="GO" id="GO:0006869">
    <property type="term" value="P:lipid transport"/>
    <property type="evidence" value="ECO:0007669"/>
    <property type="project" value="InterPro"/>
</dbReference>
<reference evidence="2" key="1">
    <citation type="submission" date="2023-08" db="EMBL/GenBank/DDBJ databases">
        <title>A de novo genome assembly of Solanum verrucosum Schlechtendal, a Mexican diploid species geographically isolated from the other diploid A-genome species in potato relatives.</title>
        <authorList>
            <person name="Hosaka K."/>
        </authorList>
    </citation>
    <scope>NUCLEOTIDE SEQUENCE</scope>
    <source>
        <tissue evidence="2">Young leaves</tissue>
    </source>
</reference>
<organism evidence="2 3">
    <name type="scientific">Solanum verrucosum</name>
    <dbReference type="NCBI Taxonomy" id="315347"/>
    <lineage>
        <taxon>Eukaryota</taxon>
        <taxon>Viridiplantae</taxon>
        <taxon>Streptophyta</taxon>
        <taxon>Embryophyta</taxon>
        <taxon>Tracheophyta</taxon>
        <taxon>Spermatophyta</taxon>
        <taxon>Magnoliopsida</taxon>
        <taxon>eudicotyledons</taxon>
        <taxon>Gunneridae</taxon>
        <taxon>Pentapetalae</taxon>
        <taxon>asterids</taxon>
        <taxon>lamiids</taxon>
        <taxon>Solanales</taxon>
        <taxon>Solanaceae</taxon>
        <taxon>Solanoideae</taxon>
        <taxon>Solaneae</taxon>
        <taxon>Solanum</taxon>
    </lineage>
</organism>
<evidence type="ECO:0000313" key="3">
    <source>
        <dbReference type="Proteomes" id="UP001234989"/>
    </source>
</evidence>
<evidence type="ECO:0000313" key="2">
    <source>
        <dbReference type="EMBL" id="WMV44633.1"/>
    </source>
</evidence>
<dbReference type="GO" id="GO:0008289">
    <property type="term" value="F:lipid binding"/>
    <property type="evidence" value="ECO:0007669"/>
    <property type="project" value="InterPro"/>
</dbReference>